<organism evidence="8 9">
    <name type="scientific">Mycena citricolor</name>
    <dbReference type="NCBI Taxonomy" id="2018698"/>
    <lineage>
        <taxon>Eukaryota</taxon>
        <taxon>Fungi</taxon>
        <taxon>Dikarya</taxon>
        <taxon>Basidiomycota</taxon>
        <taxon>Agaricomycotina</taxon>
        <taxon>Agaricomycetes</taxon>
        <taxon>Agaricomycetidae</taxon>
        <taxon>Agaricales</taxon>
        <taxon>Marasmiineae</taxon>
        <taxon>Mycenaceae</taxon>
        <taxon>Mycena</taxon>
    </lineage>
</organism>
<dbReference type="InterPro" id="IPR050815">
    <property type="entry name" value="TF_fung"/>
</dbReference>
<accession>A0AAD2H7Y8</accession>
<sequence>MIPTSSDYPPPVFALARRRTPMACTNCRKRKIKCLVKEDQPLKTCERCTKRKLHCEYRPVLEEALLVDEPESIGSPDSTTSEAELQYHHHGHLIMQQAPRRSMPQDVYPTYYDYEHNYGGVQPPSQGYYQSPVQGGTPLESAYTYSTNPAYSNPSRDQLAPPRTPWHSTSLASQRPGRRIDVSSRDGFRAQNEQLNWAYMNTADYP</sequence>
<feature type="compositionally biased region" description="Basic and acidic residues" evidence="6">
    <location>
        <begin position="178"/>
        <end position="187"/>
    </location>
</feature>
<proteinExistence type="predicted"/>
<evidence type="ECO:0000256" key="2">
    <source>
        <dbReference type="ARBA" id="ARBA00022723"/>
    </source>
</evidence>
<dbReference type="GO" id="GO:0008270">
    <property type="term" value="F:zinc ion binding"/>
    <property type="evidence" value="ECO:0007669"/>
    <property type="project" value="InterPro"/>
</dbReference>
<comment type="subcellular location">
    <subcellularLocation>
        <location evidence="1">Nucleus</location>
    </subcellularLocation>
</comment>
<feature type="domain" description="Zn(2)-C6 fungal-type" evidence="7">
    <location>
        <begin position="23"/>
        <end position="57"/>
    </location>
</feature>
<dbReference type="Proteomes" id="UP001295794">
    <property type="component" value="Unassembled WGS sequence"/>
</dbReference>
<evidence type="ECO:0000256" key="1">
    <source>
        <dbReference type="ARBA" id="ARBA00004123"/>
    </source>
</evidence>
<evidence type="ECO:0000256" key="3">
    <source>
        <dbReference type="ARBA" id="ARBA00023015"/>
    </source>
</evidence>
<keyword evidence="4" id="KW-0804">Transcription</keyword>
<dbReference type="SMART" id="SM00066">
    <property type="entry name" value="GAL4"/>
    <property type="match status" value="1"/>
</dbReference>
<keyword evidence="2" id="KW-0479">Metal-binding</keyword>
<feature type="region of interest" description="Disordered" evidence="6">
    <location>
        <begin position="148"/>
        <end position="187"/>
    </location>
</feature>
<dbReference type="PANTHER" id="PTHR47338:SF5">
    <property type="entry name" value="ZN(II)2CYS6 TRANSCRIPTION FACTOR (EUROFUNG)"/>
    <property type="match status" value="1"/>
</dbReference>
<keyword evidence="3" id="KW-0805">Transcription regulation</keyword>
<dbReference type="SUPFAM" id="SSF57701">
    <property type="entry name" value="Zn2/Cys6 DNA-binding domain"/>
    <property type="match status" value="1"/>
</dbReference>
<dbReference type="InterPro" id="IPR036864">
    <property type="entry name" value="Zn2-C6_fun-type_DNA-bd_sf"/>
</dbReference>
<dbReference type="PROSITE" id="PS00463">
    <property type="entry name" value="ZN2_CY6_FUNGAL_1"/>
    <property type="match status" value="1"/>
</dbReference>
<keyword evidence="9" id="KW-1185">Reference proteome</keyword>
<dbReference type="EMBL" id="CAVNYO010000169">
    <property type="protein sequence ID" value="CAK5270787.1"/>
    <property type="molecule type" value="Genomic_DNA"/>
</dbReference>
<comment type="caution">
    <text evidence="8">The sequence shown here is derived from an EMBL/GenBank/DDBJ whole genome shotgun (WGS) entry which is preliminary data.</text>
</comment>
<dbReference type="PROSITE" id="PS50048">
    <property type="entry name" value="ZN2_CY6_FUNGAL_2"/>
    <property type="match status" value="1"/>
</dbReference>
<gene>
    <name evidence="8" type="ORF">MYCIT1_LOCUS15481</name>
</gene>
<evidence type="ECO:0000256" key="5">
    <source>
        <dbReference type="ARBA" id="ARBA00023242"/>
    </source>
</evidence>
<dbReference type="PANTHER" id="PTHR47338">
    <property type="entry name" value="ZN(II)2CYS6 TRANSCRIPTION FACTOR (EUROFUNG)-RELATED"/>
    <property type="match status" value="1"/>
</dbReference>
<evidence type="ECO:0000259" key="7">
    <source>
        <dbReference type="PROSITE" id="PS50048"/>
    </source>
</evidence>
<reference evidence="8" key="1">
    <citation type="submission" date="2023-11" db="EMBL/GenBank/DDBJ databases">
        <authorList>
            <person name="De Vega J J."/>
            <person name="De Vega J J."/>
        </authorList>
    </citation>
    <scope>NUCLEOTIDE SEQUENCE</scope>
</reference>
<evidence type="ECO:0000256" key="6">
    <source>
        <dbReference type="SAM" id="MobiDB-lite"/>
    </source>
</evidence>
<dbReference type="Pfam" id="PF00172">
    <property type="entry name" value="Zn_clus"/>
    <property type="match status" value="1"/>
</dbReference>
<protein>
    <recommendedName>
        <fullName evidence="7">Zn(2)-C6 fungal-type domain-containing protein</fullName>
    </recommendedName>
</protein>
<dbReference type="InterPro" id="IPR001138">
    <property type="entry name" value="Zn2Cys6_DnaBD"/>
</dbReference>
<keyword evidence="5" id="KW-0539">Nucleus</keyword>
<evidence type="ECO:0000313" key="8">
    <source>
        <dbReference type="EMBL" id="CAK5270787.1"/>
    </source>
</evidence>
<dbReference type="AlphaFoldDB" id="A0AAD2H7Y8"/>
<evidence type="ECO:0000256" key="4">
    <source>
        <dbReference type="ARBA" id="ARBA00023163"/>
    </source>
</evidence>
<dbReference type="CDD" id="cd00067">
    <property type="entry name" value="GAL4"/>
    <property type="match status" value="1"/>
</dbReference>
<evidence type="ECO:0000313" key="9">
    <source>
        <dbReference type="Proteomes" id="UP001295794"/>
    </source>
</evidence>
<name>A0AAD2H7Y8_9AGAR</name>
<dbReference type="GO" id="GO:0000981">
    <property type="term" value="F:DNA-binding transcription factor activity, RNA polymerase II-specific"/>
    <property type="evidence" value="ECO:0007669"/>
    <property type="project" value="InterPro"/>
</dbReference>
<dbReference type="Gene3D" id="4.10.240.10">
    <property type="entry name" value="Zn(2)-C6 fungal-type DNA-binding domain"/>
    <property type="match status" value="1"/>
</dbReference>
<dbReference type="GO" id="GO:0005634">
    <property type="term" value="C:nucleus"/>
    <property type="evidence" value="ECO:0007669"/>
    <property type="project" value="UniProtKB-SubCell"/>
</dbReference>